<proteinExistence type="predicted"/>
<gene>
    <name evidence="1" type="ORF">ASZ90_008403</name>
</gene>
<organism evidence="1">
    <name type="scientific">hydrocarbon metagenome</name>
    <dbReference type="NCBI Taxonomy" id="938273"/>
    <lineage>
        <taxon>unclassified sequences</taxon>
        <taxon>metagenomes</taxon>
        <taxon>ecological metagenomes</taxon>
    </lineage>
</organism>
<sequence length="98" mass="11525">MNKESIGWEDIPYHNGFIVDDNFIMCCAFCHQWHSYPADDNLRKGLISNCLCKCSNKRNPYYNKIIPIKIFPDEQMRSINIAFAKAELDECINYEKNL</sequence>
<accession>A0A0W8FLL6</accession>
<dbReference type="EMBL" id="LNQE01001017">
    <property type="protein sequence ID" value="KUG21830.1"/>
    <property type="molecule type" value="Genomic_DNA"/>
</dbReference>
<protein>
    <submittedName>
        <fullName evidence="1">Uncharacterized protein</fullName>
    </submittedName>
</protein>
<reference evidence="1" key="1">
    <citation type="journal article" date="2015" name="Proc. Natl. Acad. Sci. U.S.A.">
        <title>Networks of energetic and metabolic interactions define dynamics in microbial communities.</title>
        <authorList>
            <person name="Embree M."/>
            <person name="Liu J.K."/>
            <person name="Al-Bassam M.M."/>
            <person name="Zengler K."/>
        </authorList>
    </citation>
    <scope>NUCLEOTIDE SEQUENCE</scope>
</reference>
<dbReference type="AlphaFoldDB" id="A0A0W8FLL6"/>
<evidence type="ECO:0000313" key="1">
    <source>
        <dbReference type="EMBL" id="KUG21830.1"/>
    </source>
</evidence>
<comment type="caution">
    <text evidence="1">The sequence shown here is derived from an EMBL/GenBank/DDBJ whole genome shotgun (WGS) entry which is preliminary data.</text>
</comment>
<name>A0A0W8FLL6_9ZZZZ</name>